<keyword evidence="6" id="KW-0418">Kinase</keyword>
<dbReference type="PANTHER" id="PTHR34581">
    <property type="entry name" value="PTS SYSTEM N,N'-DIACETYLCHITOBIOSE-SPECIFIC EIIB COMPONENT"/>
    <property type="match status" value="1"/>
</dbReference>
<evidence type="ECO:0000259" key="8">
    <source>
        <dbReference type="PROSITE" id="PS51100"/>
    </source>
</evidence>
<evidence type="ECO:0000256" key="6">
    <source>
        <dbReference type="ARBA" id="ARBA00022777"/>
    </source>
</evidence>
<gene>
    <name evidence="9" type="ORF">HAL01_07500</name>
</gene>
<keyword evidence="2" id="KW-0597">Phosphoprotein</keyword>
<sequence length="102" mass="11384">MKILLVCAGGMSSSLIVKILEEEAEKNGQKLAVTAVGSHEFQKEIKNNYDAVMIAPQIRYLFDHLKKFAEAEGVRIEAIHPQAYSPLGGTKLFNQLQELLNR</sequence>
<keyword evidence="4" id="KW-0808">Transferase</keyword>
<evidence type="ECO:0000256" key="5">
    <source>
        <dbReference type="ARBA" id="ARBA00022683"/>
    </source>
</evidence>
<evidence type="ECO:0000313" key="10">
    <source>
        <dbReference type="Proteomes" id="UP000321400"/>
    </source>
</evidence>
<accession>A0A511X013</accession>
<dbReference type="InterPro" id="IPR013012">
    <property type="entry name" value="PTS_EIIB_3"/>
</dbReference>
<dbReference type="OrthoDB" id="9808134at2"/>
<dbReference type="Proteomes" id="UP000321400">
    <property type="component" value="Unassembled WGS sequence"/>
</dbReference>
<dbReference type="AlphaFoldDB" id="A0A511X013"/>
<organism evidence="9 10">
    <name type="scientific">Halolactibacillus alkaliphilus</name>
    <dbReference type="NCBI Taxonomy" id="442899"/>
    <lineage>
        <taxon>Bacteria</taxon>
        <taxon>Bacillati</taxon>
        <taxon>Bacillota</taxon>
        <taxon>Bacilli</taxon>
        <taxon>Bacillales</taxon>
        <taxon>Bacillaceae</taxon>
        <taxon>Halolactibacillus</taxon>
    </lineage>
</organism>
<dbReference type="PROSITE" id="PS51100">
    <property type="entry name" value="PTS_EIIB_TYPE_3"/>
    <property type="match status" value="1"/>
</dbReference>
<proteinExistence type="predicted"/>
<protein>
    <submittedName>
        <fullName evidence="9">PTS sugar transporter subunit IIB</fullName>
    </submittedName>
</protein>
<evidence type="ECO:0000313" key="9">
    <source>
        <dbReference type="EMBL" id="GEN56286.1"/>
    </source>
</evidence>
<dbReference type="InterPro" id="IPR051819">
    <property type="entry name" value="PTS_sugar-specific_EIIB"/>
</dbReference>
<keyword evidence="1" id="KW-0813">Transport</keyword>
<keyword evidence="10" id="KW-1185">Reference proteome</keyword>
<dbReference type="Gene3D" id="3.40.50.2300">
    <property type="match status" value="1"/>
</dbReference>
<dbReference type="PANTHER" id="PTHR34581:SF2">
    <property type="entry name" value="PTS SYSTEM N,N'-DIACETYLCHITOBIOSE-SPECIFIC EIIB COMPONENT"/>
    <property type="match status" value="1"/>
</dbReference>
<dbReference type="GO" id="GO:0009401">
    <property type="term" value="P:phosphoenolpyruvate-dependent sugar phosphotransferase system"/>
    <property type="evidence" value="ECO:0007669"/>
    <property type="project" value="UniProtKB-KW"/>
</dbReference>
<dbReference type="EMBL" id="BJYE01000006">
    <property type="protein sequence ID" value="GEN56286.1"/>
    <property type="molecule type" value="Genomic_DNA"/>
</dbReference>
<evidence type="ECO:0000256" key="7">
    <source>
        <dbReference type="PROSITE-ProRule" id="PRU00423"/>
    </source>
</evidence>
<name>A0A511X013_9BACI</name>
<dbReference type="GO" id="GO:0016301">
    <property type="term" value="F:kinase activity"/>
    <property type="evidence" value="ECO:0007669"/>
    <property type="project" value="UniProtKB-KW"/>
</dbReference>
<dbReference type="RefSeq" id="WP_089799976.1">
    <property type="nucleotide sequence ID" value="NZ_BJYE01000006.1"/>
</dbReference>
<evidence type="ECO:0000256" key="2">
    <source>
        <dbReference type="ARBA" id="ARBA00022553"/>
    </source>
</evidence>
<dbReference type="InterPro" id="IPR036095">
    <property type="entry name" value="PTS_EIIB-like_sf"/>
</dbReference>
<dbReference type="GO" id="GO:0008982">
    <property type="term" value="F:protein-N(PI)-phosphohistidine-sugar phosphotransferase activity"/>
    <property type="evidence" value="ECO:0007669"/>
    <property type="project" value="InterPro"/>
</dbReference>
<dbReference type="SUPFAM" id="SSF52794">
    <property type="entry name" value="PTS system IIB component-like"/>
    <property type="match status" value="1"/>
</dbReference>
<dbReference type="STRING" id="442899.SAMN05720591_10421"/>
<evidence type="ECO:0000256" key="3">
    <source>
        <dbReference type="ARBA" id="ARBA00022597"/>
    </source>
</evidence>
<dbReference type="Pfam" id="PF02302">
    <property type="entry name" value="PTS_IIB"/>
    <property type="match status" value="1"/>
</dbReference>
<keyword evidence="3 9" id="KW-0762">Sugar transport</keyword>
<dbReference type="CDD" id="cd05564">
    <property type="entry name" value="PTS_IIB_chitobiose_lichenan"/>
    <property type="match status" value="1"/>
</dbReference>
<evidence type="ECO:0000256" key="1">
    <source>
        <dbReference type="ARBA" id="ARBA00022448"/>
    </source>
</evidence>
<reference evidence="9 10" key="1">
    <citation type="submission" date="2019-07" db="EMBL/GenBank/DDBJ databases">
        <title>Whole genome shotgun sequence of Halolactibacillus alkaliphilus NBRC 103919.</title>
        <authorList>
            <person name="Hosoyama A."/>
            <person name="Uohara A."/>
            <person name="Ohji S."/>
            <person name="Ichikawa N."/>
        </authorList>
    </citation>
    <scope>NUCLEOTIDE SEQUENCE [LARGE SCALE GENOMIC DNA]</scope>
    <source>
        <strain evidence="9 10">NBRC 103919</strain>
    </source>
</reference>
<evidence type="ECO:0000256" key="4">
    <source>
        <dbReference type="ARBA" id="ARBA00022679"/>
    </source>
</evidence>
<keyword evidence="5" id="KW-0598">Phosphotransferase system</keyword>
<feature type="modified residue" description="Phosphocysteine; by EIIA" evidence="7">
    <location>
        <position position="7"/>
    </location>
</feature>
<dbReference type="InterPro" id="IPR003501">
    <property type="entry name" value="PTS_EIIB_2/3"/>
</dbReference>
<comment type="caution">
    <text evidence="9">The sequence shown here is derived from an EMBL/GenBank/DDBJ whole genome shotgun (WGS) entry which is preliminary data.</text>
</comment>
<feature type="domain" description="PTS EIIB type-3" evidence="8">
    <location>
        <begin position="1"/>
        <end position="102"/>
    </location>
</feature>